<dbReference type="AlphaFoldDB" id="A0A645GPG0"/>
<gene>
    <name evidence="1" type="ORF">SDC9_172985</name>
</gene>
<name>A0A645GPG0_9ZZZZ</name>
<organism evidence="1">
    <name type="scientific">bioreactor metagenome</name>
    <dbReference type="NCBI Taxonomy" id="1076179"/>
    <lineage>
        <taxon>unclassified sequences</taxon>
        <taxon>metagenomes</taxon>
        <taxon>ecological metagenomes</taxon>
    </lineage>
</organism>
<evidence type="ECO:0000313" key="1">
    <source>
        <dbReference type="EMBL" id="MPN25573.1"/>
    </source>
</evidence>
<sequence>MRTARLFGIWLGIVCFLRAVLRAPGRAAGFDPIRVAFRKVCGVDGVVQVVVNGRGAD</sequence>
<protein>
    <submittedName>
        <fullName evidence="1">Uncharacterized protein</fullName>
    </submittedName>
</protein>
<reference evidence="1" key="1">
    <citation type="submission" date="2019-08" db="EMBL/GenBank/DDBJ databases">
        <authorList>
            <person name="Kucharzyk K."/>
            <person name="Murdoch R.W."/>
            <person name="Higgins S."/>
            <person name="Loffler F."/>
        </authorList>
    </citation>
    <scope>NUCLEOTIDE SEQUENCE</scope>
</reference>
<accession>A0A645GPG0</accession>
<proteinExistence type="predicted"/>
<dbReference type="EMBL" id="VSSQ01074792">
    <property type="protein sequence ID" value="MPN25573.1"/>
    <property type="molecule type" value="Genomic_DNA"/>
</dbReference>
<comment type="caution">
    <text evidence="1">The sequence shown here is derived from an EMBL/GenBank/DDBJ whole genome shotgun (WGS) entry which is preliminary data.</text>
</comment>